<dbReference type="InterPro" id="IPR033911">
    <property type="entry name" value="MetRS_core"/>
</dbReference>
<dbReference type="InterPro" id="IPR041872">
    <property type="entry name" value="Anticodon_Met"/>
</dbReference>
<dbReference type="GO" id="GO:0006431">
    <property type="term" value="P:methionyl-tRNA aminoacylation"/>
    <property type="evidence" value="ECO:0007669"/>
    <property type="project" value="InterPro"/>
</dbReference>
<dbReference type="InterPro" id="IPR009080">
    <property type="entry name" value="tRNAsynth_Ia_anticodon-bd"/>
</dbReference>
<dbReference type="FunFam" id="2.170.220.10:FF:000002">
    <property type="entry name" value="Methionine--tRNA ligase"/>
    <property type="match status" value="1"/>
</dbReference>
<dbReference type="EC" id="6.1.1.10" evidence="1"/>
<dbReference type="GO" id="GO:0005524">
    <property type="term" value="F:ATP binding"/>
    <property type="evidence" value="ECO:0007669"/>
    <property type="project" value="UniProtKB-KW"/>
</dbReference>
<dbReference type="HAMAP" id="MF_01228">
    <property type="entry name" value="Met_tRNA_synth_type2"/>
    <property type="match status" value="1"/>
</dbReference>
<dbReference type="EMBL" id="CABL01000001">
    <property type="protein sequence ID" value="CBH74304.1"/>
    <property type="molecule type" value="Genomic_DNA"/>
</dbReference>
<dbReference type="InterPro" id="IPR023457">
    <property type="entry name" value="Met-tRNA_synth_2"/>
</dbReference>
<dbReference type="Gene3D" id="1.10.730.10">
    <property type="entry name" value="Isoleucyl-tRNA Synthetase, Domain 1"/>
    <property type="match status" value="1"/>
</dbReference>
<dbReference type="Pfam" id="PF09334">
    <property type="entry name" value="tRNA-synt_1g"/>
    <property type="match status" value="2"/>
</dbReference>
<feature type="domain" description="Methionyl/Leucyl tRNA synthetase" evidence="8">
    <location>
        <begin position="5"/>
        <end position="148"/>
    </location>
</feature>
<dbReference type="CDD" id="cd00814">
    <property type="entry name" value="MetRS_core"/>
    <property type="match status" value="1"/>
</dbReference>
<evidence type="ECO:0000313" key="9">
    <source>
        <dbReference type="EMBL" id="CBH74304.1"/>
    </source>
</evidence>
<keyword evidence="3" id="KW-0547">Nucleotide-binding</keyword>
<dbReference type="InterPro" id="IPR014758">
    <property type="entry name" value="Met-tRNA_synth"/>
</dbReference>
<protein>
    <recommendedName>
        <fullName evidence="1">methionine--tRNA ligase</fullName>
        <ecNumber evidence="1">6.1.1.10</ecNumber>
    </recommendedName>
    <alternativeName>
        <fullName evidence="7">Methionyl-tRNA synthetase</fullName>
    </alternativeName>
</protein>
<dbReference type="GO" id="GO:0004825">
    <property type="term" value="F:methionine-tRNA ligase activity"/>
    <property type="evidence" value="ECO:0007669"/>
    <property type="project" value="UniProtKB-EC"/>
</dbReference>
<dbReference type="PRINTS" id="PR01041">
    <property type="entry name" value="TRNASYNTHMET"/>
</dbReference>
<dbReference type="AlphaFoldDB" id="E6PCW9"/>
<feature type="domain" description="Methionyl/Leucyl tRNA synthetase" evidence="8">
    <location>
        <begin position="149"/>
        <end position="356"/>
    </location>
</feature>
<evidence type="ECO:0000256" key="1">
    <source>
        <dbReference type="ARBA" id="ARBA00012838"/>
    </source>
</evidence>
<evidence type="ECO:0000259" key="8">
    <source>
        <dbReference type="Pfam" id="PF09334"/>
    </source>
</evidence>
<organism evidence="9">
    <name type="scientific">mine drainage metagenome</name>
    <dbReference type="NCBI Taxonomy" id="410659"/>
    <lineage>
        <taxon>unclassified sequences</taxon>
        <taxon>metagenomes</taxon>
        <taxon>ecological metagenomes</taxon>
    </lineage>
</organism>
<evidence type="ECO:0000256" key="2">
    <source>
        <dbReference type="ARBA" id="ARBA00022598"/>
    </source>
</evidence>
<dbReference type="InterPro" id="IPR014729">
    <property type="entry name" value="Rossmann-like_a/b/a_fold"/>
</dbReference>
<reference evidence="9" key="1">
    <citation type="submission" date="2009-10" db="EMBL/GenBank/DDBJ databases">
        <title>Diversity of trophic interactions inside an arsenic-rich microbial ecosystem.</title>
        <authorList>
            <person name="Bertin P.N."/>
            <person name="Heinrich-Salmeron A."/>
            <person name="Pelletier E."/>
            <person name="Goulhen-Chollet F."/>
            <person name="Arsene-Ploetze F."/>
            <person name="Gallien S."/>
            <person name="Calteau A."/>
            <person name="Vallenet D."/>
            <person name="Casiot C."/>
            <person name="Chane-Woon-Ming B."/>
            <person name="Giloteaux L."/>
            <person name="Barakat M."/>
            <person name="Bonnefoy V."/>
            <person name="Bruneel O."/>
            <person name="Chandler M."/>
            <person name="Cleiss J."/>
            <person name="Duran R."/>
            <person name="Elbaz-Poulichet F."/>
            <person name="Fonknechten N."/>
            <person name="Lauga B."/>
            <person name="Mornico D."/>
            <person name="Ortet P."/>
            <person name="Schaeffer C."/>
            <person name="Siguier P."/>
            <person name="Alexander Thil Smith A."/>
            <person name="Van Dorsselaer A."/>
            <person name="Weissenbach J."/>
            <person name="Medigue C."/>
            <person name="Le Paslier D."/>
        </authorList>
    </citation>
    <scope>NUCLEOTIDE SEQUENCE</scope>
</reference>
<dbReference type="CDD" id="cd07957">
    <property type="entry name" value="Anticodon_Ia_Met"/>
    <property type="match status" value="1"/>
</dbReference>
<dbReference type="NCBIfam" id="NF008900">
    <property type="entry name" value="PRK12267.1"/>
    <property type="match status" value="1"/>
</dbReference>
<comment type="caution">
    <text evidence="9">The sequence shown here is derived from an EMBL/GenBank/DDBJ whole genome shotgun (WGS) entry which is preliminary data.</text>
</comment>
<evidence type="ECO:0000256" key="4">
    <source>
        <dbReference type="ARBA" id="ARBA00022840"/>
    </source>
</evidence>
<gene>
    <name evidence="9" type="primary">metG</name>
    <name evidence="9" type="ORF">CARN1_2191</name>
</gene>
<dbReference type="SUPFAM" id="SSF52374">
    <property type="entry name" value="Nucleotidylyl transferase"/>
    <property type="match status" value="1"/>
</dbReference>
<dbReference type="Gene3D" id="2.170.220.10">
    <property type="match status" value="1"/>
</dbReference>
<keyword evidence="4" id="KW-0067">ATP-binding</keyword>
<dbReference type="PANTHER" id="PTHR43326">
    <property type="entry name" value="METHIONYL-TRNA SYNTHETASE"/>
    <property type="match status" value="1"/>
</dbReference>
<accession>E6PCW9</accession>
<evidence type="ECO:0000256" key="6">
    <source>
        <dbReference type="ARBA" id="ARBA00023146"/>
    </source>
</evidence>
<dbReference type="InterPro" id="IPR015413">
    <property type="entry name" value="Methionyl/Leucyl_tRNA_Synth"/>
</dbReference>
<evidence type="ECO:0000256" key="7">
    <source>
        <dbReference type="ARBA" id="ARBA00030904"/>
    </source>
</evidence>
<sequence length="511" mass="57656">MKRPFYVTTPIYYISGNPHIGHAYTTAVADVLARTARTEGEAFFLTGTDEHGQKVANAAAAAGKSPQDWCDALVPRWQELFATFNISYDDFIRTTQPRHERVVQRVFERLRESGDIYLGTYEGWYCIEDETFWLETKLVDGKCPTCGRAVTWLSENDWFFKLSAYRDRLLEYYRANPQWLRPKSVYNEMLSLLEEGLDDFSISRTNFDWGIEIPGGGGVIYVWFDALLNYISALDYGTPGARFERFWPASVQLIGKEIARFHTIVWPAVLWALGEKAPELVFAHGWITVDGRKMGKSMGNATDPFALAERFGADTLRYFLLREAPFGSDFSYSEEKIIARNNDDLGNDLGNLVRRSLAMLAKYCDGVVPAAGEHFIGDTLAPLPGRVADAIFDLRFRDALEAIWQLVSALNRSIDERKPWELWKRREEPEAKAALDALMYELCEGLRWLASLLAPFMPGKAAEIARQLGLAEGAHERELRSLRWGALATGTRSAPGAVLFARIEVAEPSSA</sequence>
<evidence type="ECO:0000256" key="3">
    <source>
        <dbReference type="ARBA" id="ARBA00022741"/>
    </source>
</evidence>
<dbReference type="PANTHER" id="PTHR43326:SF1">
    <property type="entry name" value="METHIONINE--TRNA LIGASE, MITOCHONDRIAL"/>
    <property type="match status" value="1"/>
</dbReference>
<dbReference type="Gene3D" id="3.40.50.620">
    <property type="entry name" value="HUPs"/>
    <property type="match status" value="1"/>
</dbReference>
<keyword evidence="2 9" id="KW-0436">Ligase</keyword>
<evidence type="ECO:0000256" key="5">
    <source>
        <dbReference type="ARBA" id="ARBA00022917"/>
    </source>
</evidence>
<name>E6PCW9_9ZZZZ</name>
<proteinExistence type="inferred from homology"/>
<dbReference type="NCBIfam" id="TIGR00398">
    <property type="entry name" value="metG"/>
    <property type="match status" value="1"/>
</dbReference>
<keyword evidence="6 9" id="KW-0030">Aminoacyl-tRNA synthetase</keyword>
<dbReference type="SUPFAM" id="SSF47323">
    <property type="entry name" value="Anticodon-binding domain of a subclass of class I aminoacyl-tRNA synthetases"/>
    <property type="match status" value="1"/>
</dbReference>
<keyword evidence="5" id="KW-0648">Protein biosynthesis</keyword>